<dbReference type="Proteomes" id="UP000266016">
    <property type="component" value="Unassembled WGS sequence"/>
</dbReference>
<comment type="caution">
    <text evidence="2">The sequence shown here is derived from an EMBL/GenBank/DDBJ whole genome shotgun (WGS) entry which is preliminary data.</text>
</comment>
<evidence type="ECO:0008006" key="4">
    <source>
        <dbReference type="Google" id="ProtNLM"/>
    </source>
</evidence>
<name>A0A398B5C1_9BACI</name>
<dbReference type="RefSeq" id="WP_119117529.1">
    <property type="nucleotide sequence ID" value="NZ_QWVS01000021.1"/>
</dbReference>
<dbReference type="AlphaFoldDB" id="A0A398B5C1"/>
<evidence type="ECO:0000313" key="3">
    <source>
        <dbReference type="Proteomes" id="UP000266016"/>
    </source>
</evidence>
<protein>
    <recommendedName>
        <fullName evidence="4">DUF2642 domain-containing protein</fullName>
    </recommendedName>
</protein>
<accession>A0A398B5C1</accession>
<reference evidence="2 3" key="1">
    <citation type="submission" date="2018-08" db="EMBL/GenBank/DDBJ databases">
        <title>Bacillus jemisoniae sp. nov., Bacillus chryseoplanitiae sp. nov., Bacillus resnikiae sp. nov., and Bacillus frankliniae sp. nov., isolated from Viking spacecraft and associated surfaces.</title>
        <authorList>
            <person name="Seuylemezian A."/>
            <person name="Vaishampayan P."/>
        </authorList>
    </citation>
    <scope>NUCLEOTIDE SEQUENCE [LARGE SCALE GENOMIC DNA]</scope>
    <source>
        <strain evidence="2 3">MA001</strain>
    </source>
</reference>
<proteinExistence type="predicted"/>
<evidence type="ECO:0000256" key="1">
    <source>
        <dbReference type="SAM" id="Coils"/>
    </source>
</evidence>
<dbReference type="EMBL" id="QWVS01000021">
    <property type="protein sequence ID" value="RID85115.1"/>
    <property type="molecule type" value="Genomic_DNA"/>
</dbReference>
<evidence type="ECO:0000313" key="2">
    <source>
        <dbReference type="EMBL" id="RID85115.1"/>
    </source>
</evidence>
<feature type="coiled-coil region" evidence="1">
    <location>
        <begin position="43"/>
        <end position="112"/>
    </location>
</feature>
<sequence>MGKENEILKYLKKIKSIEKDQLEVLEEISNQISSIPGGDAEQIRQLRQQLNQLQGEVAQLQSRTTVLESQNAQLQTQITQLQTQVNQLESQDAQLQSQITQLQTQVNQLQEQLQTGIIPNPAMQSFFENRMGSTVTISTQGGTFTGVVILVGPDAVQIREATGNIVIIPFTQITAVQ</sequence>
<dbReference type="InterPro" id="IPR046865">
    <property type="entry name" value="FapA_b_solenoid"/>
</dbReference>
<dbReference type="SUPFAM" id="SSF90257">
    <property type="entry name" value="Myosin rod fragments"/>
    <property type="match status" value="1"/>
</dbReference>
<dbReference type="Gene3D" id="1.20.5.340">
    <property type="match status" value="1"/>
</dbReference>
<dbReference type="Pfam" id="PF03961">
    <property type="entry name" value="FapA"/>
    <property type="match status" value="1"/>
</dbReference>
<keyword evidence="1" id="KW-0175">Coiled coil</keyword>
<organism evidence="2 3">
    <name type="scientific">Peribacillus asahii</name>
    <dbReference type="NCBI Taxonomy" id="228899"/>
    <lineage>
        <taxon>Bacteria</taxon>
        <taxon>Bacillati</taxon>
        <taxon>Bacillota</taxon>
        <taxon>Bacilli</taxon>
        <taxon>Bacillales</taxon>
        <taxon>Bacillaceae</taxon>
        <taxon>Peribacillus</taxon>
    </lineage>
</organism>
<keyword evidence="3" id="KW-1185">Reference proteome</keyword>
<gene>
    <name evidence="2" type="ORF">D1953_12495</name>
</gene>